<name>A0A5B7HTZ8_PORTR</name>
<feature type="compositionally biased region" description="Basic and acidic residues" evidence="1">
    <location>
        <begin position="21"/>
        <end position="40"/>
    </location>
</feature>
<dbReference type="AlphaFoldDB" id="A0A5B7HTZ8"/>
<dbReference type="EMBL" id="VSRR010043534">
    <property type="protein sequence ID" value="MPC76501.1"/>
    <property type="molecule type" value="Genomic_DNA"/>
</dbReference>
<accession>A0A5B7HTZ8</accession>
<evidence type="ECO:0000256" key="1">
    <source>
        <dbReference type="SAM" id="MobiDB-lite"/>
    </source>
</evidence>
<proteinExistence type="predicted"/>
<feature type="compositionally biased region" description="Acidic residues" evidence="1">
    <location>
        <begin position="52"/>
        <end position="63"/>
    </location>
</feature>
<reference evidence="2 3" key="1">
    <citation type="submission" date="2019-05" db="EMBL/GenBank/DDBJ databases">
        <title>Another draft genome of Portunus trituberculatus and its Hox gene families provides insights of decapod evolution.</title>
        <authorList>
            <person name="Jeong J.-H."/>
            <person name="Song I."/>
            <person name="Kim S."/>
            <person name="Choi T."/>
            <person name="Kim D."/>
            <person name="Ryu S."/>
            <person name="Kim W."/>
        </authorList>
    </citation>
    <scope>NUCLEOTIDE SEQUENCE [LARGE SCALE GENOMIC DNA]</scope>
    <source>
        <tissue evidence="2">Muscle</tissue>
    </source>
</reference>
<evidence type="ECO:0000313" key="2">
    <source>
        <dbReference type="EMBL" id="MPC76501.1"/>
    </source>
</evidence>
<gene>
    <name evidence="2" type="ORF">E2C01_070918</name>
</gene>
<feature type="region of interest" description="Disordered" evidence="1">
    <location>
        <begin position="21"/>
        <end position="70"/>
    </location>
</feature>
<comment type="caution">
    <text evidence="2">The sequence shown here is derived from an EMBL/GenBank/DDBJ whole genome shotgun (WGS) entry which is preliminary data.</text>
</comment>
<dbReference type="Proteomes" id="UP000324222">
    <property type="component" value="Unassembled WGS sequence"/>
</dbReference>
<evidence type="ECO:0000313" key="3">
    <source>
        <dbReference type="Proteomes" id="UP000324222"/>
    </source>
</evidence>
<protein>
    <submittedName>
        <fullName evidence="2">Uncharacterized protein</fullName>
    </submittedName>
</protein>
<organism evidence="2 3">
    <name type="scientific">Portunus trituberculatus</name>
    <name type="common">Swimming crab</name>
    <name type="synonym">Neptunus trituberculatus</name>
    <dbReference type="NCBI Taxonomy" id="210409"/>
    <lineage>
        <taxon>Eukaryota</taxon>
        <taxon>Metazoa</taxon>
        <taxon>Ecdysozoa</taxon>
        <taxon>Arthropoda</taxon>
        <taxon>Crustacea</taxon>
        <taxon>Multicrustacea</taxon>
        <taxon>Malacostraca</taxon>
        <taxon>Eumalacostraca</taxon>
        <taxon>Eucarida</taxon>
        <taxon>Decapoda</taxon>
        <taxon>Pleocyemata</taxon>
        <taxon>Brachyura</taxon>
        <taxon>Eubrachyura</taxon>
        <taxon>Portunoidea</taxon>
        <taxon>Portunidae</taxon>
        <taxon>Portuninae</taxon>
        <taxon>Portunus</taxon>
    </lineage>
</organism>
<sequence>MAPPPRDSVTAIQFLVDSRRSFHPKCDGYPHRSARDKETPLDPGYGGGQGATEEEEEEEEEEEGGWRKCI</sequence>
<keyword evidence="3" id="KW-1185">Reference proteome</keyword>